<evidence type="ECO:0000313" key="2">
    <source>
        <dbReference type="EMBL" id="TYP74946.1"/>
    </source>
</evidence>
<feature type="transmembrane region" description="Helical" evidence="1">
    <location>
        <begin position="87"/>
        <end position="107"/>
    </location>
</feature>
<keyword evidence="1" id="KW-1133">Transmembrane helix</keyword>
<sequence length="324" mass="36573">MSYKLNVKSNWLLFIIPLLPLLIFGVPEIYNSIEIHYRRIDVLEERTAELEALKELKNPDRITESKIKSLTPQLKWEQRSLHGSTKVFLQTAGLFIVLAGMFLIMAWESSKMKNLKLKNTGWSGSHNFSDPTQDTIAQQIDWSPANSGGSNFVSHEIKQVSSSILKVKKTSTLNLFGGVFFLAGLNYVVLAYYFAYIDGILEEQSTLKNMQLFFREGGVFLLLGVVFLVMFASTATFNKQLNRFKKGKFTISFSEIYAIQLITEFVQSSGGSSGSYLSHELNLVLTNGNRINIMDHGVKAHIEEDAILLGKFLNIPVWNKISIL</sequence>
<protein>
    <submittedName>
        <fullName evidence="2">Uncharacterized protein</fullName>
    </submittedName>
</protein>
<feature type="transmembrane region" description="Helical" evidence="1">
    <location>
        <begin position="217"/>
        <end position="238"/>
    </location>
</feature>
<evidence type="ECO:0000256" key="1">
    <source>
        <dbReference type="SAM" id="Phobius"/>
    </source>
</evidence>
<proteinExistence type="predicted"/>
<accession>A0A5S5C988</accession>
<feature type="transmembrane region" description="Helical" evidence="1">
    <location>
        <begin position="173"/>
        <end position="197"/>
    </location>
</feature>
<keyword evidence="1" id="KW-0472">Membrane</keyword>
<dbReference type="EMBL" id="VNHU01000003">
    <property type="protein sequence ID" value="TYP74946.1"/>
    <property type="molecule type" value="Genomic_DNA"/>
</dbReference>
<dbReference type="OrthoDB" id="1184722at2"/>
<name>A0A5S5C988_9FLAO</name>
<organism evidence="2 3">
    <name type="scientific">Aquimarina intermedia</name>
    <dbReference type="NCBI Taxonomy" id="350814"/>
    <lineage>
        <taxon>Bacteria</taxon>
        <taxon>Pseudomonadati</taxon>
        <taxon>Bacteroidota</taxon>
        <taxon>Flavobacteriia</taxon>
        <taxon>Flavobacteriales</taxon>
        <taxon>Flavobacteriaceae</taxon>
        <taxon>Aquimarina</taxon>
    </lineage>
</organism>
<dbReference type="RefSeq" id="WP_148781954.1">
    <property type="nucleotide sequence ID" value="NZ_VNHU01000003.1"/>
</dbReference>
<feature type="transmembrane region" description="Helical" evidence="1">
    <location>
        <begin position="12"/>
        <end position="30"/>
    </location>
</feature>
<keyword evidence="1" id="KW-0812">Transmembrane</keyword>
<keyword evidence="3" id="KW-1185">Reference proteome</keyword>
<evidence type="ECO:0000313" key="3">
    <source>
        <dbReference type="Proteomes" id="UP000324376"/>
    </source>
</evidence>
<gene>
    <name evidence="2" type="ORF">BD809_1038</name>
</gene>
<dbReference type="Proteomes" id="UP000324376">
    <property type="component" value="Unassembled WGS sequence"/>
</dbReference>
<dbReference type="AlphaFoldDB" id="A0A5S5C988"/>
<reference evidence="2 3" key="1">
    <citation type="submission" date="2019-07" db="EMBL/GenBank/DDBJ databases">
        <title>Genomic Encyclopedia of Archaeal and Bacterial Type Strains, Phase II (KMG-II): from individual species to whole genera.</title>
        <authorList>
            <person name="Goeker M."/>
        </authorList>
    </citation>
    <scope>NUCLEOTIDE SEQUENCE [LARGE SCALE GENOMIC DNA]</scope>
    <source>
        <strain evidence="2 3">DSM 17527</strain>
    </source>
</reference>
<comment type="caution">
    <text evidence="2">The sequence shown here is derived from an EMBL/GenBank/DDBJ whole genome shotgun (WGS) entry which is preliminary data.</text>
</comment>